<feature type="compositionally biased region" description="Polar residues" evidence="1">
    <location>
        <begin position="105"/>
        <end position="140"/>
    </location>
</feature>
<organism evidence="2 3">
    <name type="scientific">Syngnathus scovelli chapparvovirus</name>
    <dbReference type="NCBI Taxonomy" id="2662396"/>
    <lineage>
        <taxon>Viruses</taxon>
        <taxon>Monodnaviria</taxon>
        <taxon>Shotokuvirae</taxon>
        <taxon>Cossaviricota</taxon>
        <taxon>Quintoviricetes</taxon>
        <taxon>Piccovirales</taxon>
        <taxon>Parvoviridae</taxon>
        <taxon>Hamaparvovirinae</taxon>
        <taxon>Ichtchaphamaparvovirus</taxon>
        <taxon>Ichtchaphamaparvovirus syngnathid1</taxon>
    </lineage>
</organism>
<dbReference type="Proteomes" id="UP000502592">
    <property type="component" value="Segment"/>
</dbReference>
<feature type="region of interest" description="Disordered" evidence="1">
    <location>
        <begin position="241"/>
        <end position="286"/>
    </location>
</feature>
<keyword evidence="3" id="KW-1185">Reference proteome</keyword>
<dbReference type="EMBL" id="MN049932">
    <property type="protein sequence ID" value="QGW62415.1"/>
    <property type="molecule type" value="Genomic_DNA"/>
</dbReference>
<reference evidence="2 3" key="1">
    <citation type="journal article" date="2019" name="Viruses">
        <title>An Ancient Lineage of Highly Divergent Parvoviruses Infects both Vertebrate and Invertebrate Hosts.</title>
        <authorList>
            <person name="Penzes J.J."/>
            <person name="de Souza W.M."/>
            <person name="Agbandje-McKenna M."/>
            <person name="Gifford R.J."/>
        </authorList>
    </citation>
    <scope>NUCLEOTIDE SEQUENCE [LARGE SCALE GENOMIC DNA]</scope>
</reference>
<evidence type="ECO:0000313" key="3">
    <source>
        <dbReference type="Proteomes" id="UP000502592"/>
    </source>
</evidence>
<feature type="compositionally biased region" description="Basic and acidic residues" evidence="1">
    <location>
        <begin position="246"/>
        <end position="266"/>
    </location>
</feature>
<feature type="compositionally biased region" description="Basic and acidic residues" evidence="1">
    <location>
        <begin position="88"/>
        <end position="100"/>
    </location>
</feature>
<feature type="compositionally biased region" description="Basic and acidic residues" evidence="1">
    <location>
        <begin position="156"/>
        <end position="165"/>
    </location>
</feature>
<dbReference type="KEGG" id="vg:65102547"/>
<feature type="compositionally biased region" description="Basic and acidic residues" evidence="1">
    <location>
        <begin position="274"/>
        <end position="286"/>
    </location>
</feature>
<dbReference type="GeneID" id="65102547"/>
<dbReference type="RefSeq" id="YP_010087283.1">
    <property type="nucleotide sequence ID" value="NC_055527.1"/>
</dbReference>
<protein>
    <submittedName>
        <fullName evidence="2">ORF2</fullName>
    </submittedName>
</protein>
<feature type="compositionally biased region" description="Polar residues" evidence="1">
    <location>
        <begin position="74"/>
        <end position="85"/>
    </location>
</feature>
<proteinExistence type="predicted"/>
<evidence type="ECO:0000313" key="2">
    <source>
        <dbReference type="EMBL" id="QGW62415.1"/>
    </source>
</evidence>
<feature type="region of interest" description="Disordered" evidence="1">
    <location>
        <begin position="74"/>
        <end position="199"/>
    </location>
</feature>
<sequence length="286" mass="32664">MARVKRTVRRQRTPLPRAYVNFQEIGQYKTYLQSELPQCWMLQKSESEIAACSPPLHLQTAHVCMDQQRTAAGSIDDSNLQSASTMADRGKHQKSDDQRHLTHHAQLQCSDLTRNAGKSSRNYRKSPTQIQPTNGDTQLPSVLPDDAQETQPTTEPAKRDTESGKDTPIPTLPEHKHRRIRQELHTVGATTPSKKKHNRTTWAKQYRKNIVHQASAQTIHLRRSAQRKHIQLLRLLRQRPSGVGRTTDHVSQHRHVQTDIRRDSDRSTTQIQRSHPDGAHSDPSDN</sequence>
<evidence type="ECO:0000256" key="1">
    <source>
        <dbReference type="SAM" id="MobiDB-lite"/>
    </source>
</evidence>
<accession>A0A6B9D4G3</accession>
<name>A0A6B9D4G3_9VIRU</name>